<comment type="catalytic activity">
    <reaction evidence="1">
        <text>GDP-alpha-D-mannose + H2O = alpha-D-mannose 1-phosphate + GMP + 2 H(+)</text>
        <dbReference type="Rhea" id="RHEA:27978"/>
        <dbReference type="ChEBI" id="CHEBI:15377"/>
        <dbReference type="ChEBI" id="CHEBI:15378"/>
        <dbReference type="ChEBI" id="CHEBI:57527"/>
        <dbReference type="ChEBI" id="CHEBI:58115"/>
        <dbReference type="ChEBI" id="CHEBI:58409"/>
    </reaction>
</comment>
<evidence type="ECO:0000256" key="7">
    <source>
        <dbReference type="ARBA" id="ARBA00032272"/>
    </source>
</evidence>
<dbReference type="EMBL" id="BBLT01000004">
    <property type="protein sequence ID" value="GAL85302.1"/>
    <property type="molecule type" value="Genomic_DNA"/>
</dbReference>
<dbReference type="PANTHER" id="PTHR11839:SF18">
    <property type="entry name" value="NUDIX HYDROLASE DOMAIN-CONTAINING PROTEIN"/>
    <property type="match status" value="1"/>
</dbReference>
<feature type="domain" description="Nudix hydrolase" evidence="8">
    <location>
        <begin position="40"/>
        <end position="170"/>
    </location>
</feature>
<dbReference type="PANTHER" id="PTHR11839">
    <property type="entry name" value="UDP/ADP-SUGAR PYROPHOSPHATASE"/>
    <property type="match status" value="1"/>
</dbReference>
<dbReference type="Pfam" id="PF00293">
    <property type="entry name" value="NUDIX"/>
    <property type="match status" value="1"/>
</dbReference>
<dbReference type="PROSITE" id="PS51462">
    <property type="entry name" value="NUDIX"/>
    <property type="match status" value="1"/>
</dbReference>
<name>A0A098LFU0_9BACT</name>
<evidence type="ECO:0000313" key="9">
    <source>
        <dbReference type="EMBL" id="GAL85302.1"/>
    </source>
</evidence>
<accession>A0A098LFU0</accession>
<keyword evidence="5 9" id="KW-0378">Hydrolase</keyword>
<comment type="caution">
    <text evidence="9">The sequence shown here is derived from an EMBL/GenBank/DDBJ whole genome shotgun (WGS) entry which is preliminary data.</text>
</comment>
<dbReference type="OrthoDB" id="9806150at2"/>
<evidence type="ECO:0000256" key="6">
    <source>
        <dbReference type="ARBA" id="ARBA00032162"/>
    </source>
</evidence>
<gene>
    <name evidence="9" type="ORF">MYP_2531</name>
</gene>
<keyword evidence="10" id="KW-1185">Reference proteome</keyword>
<evidence type="ECO:0000256" key="5">
    <source>
        <dbReference type="ARBA" id="ARBA00022801"/>
    </source>
</evidence>
<organism evidence="9 10">
    <name type="scientific">Sporocytophaga myxococcoides</name>
    <dbReference type="NCBI Taxonomy" id="153721"/>
    <lineage>
        <taxon>Bacteria</taxon>
        <taxon>Pseudomonadati</taxon>
        <taxon>Bacteroidota</taxon>
        <taxon>Cytophagia</taxon>
        <taxon>Cytophagales</taxon>
        <taxon>Cytophagaceae</taxon>
        <taxon>Sporocytophaga</taxon>
    </lineage>
</organism>
<dbReference type="CDD" id="cd03424">
    <property type="entry name" value="NUDIX_ADPRase_Nudt5_UGPPase_Nudt14"/>
    <property type="match status" value="1"/>
</dbReference>
<dbReference type="Proteomes" id="UP000030185">
    <property type="component" value="Unassembled WGS sequence"/>
</dbReference>
<dbReference type="Gene3D" id="3.90.79.10">
    <property type="entry name" value="Nucleoside Triphosphate Pyrophosphohydrolase"/>
    <property type="match status" value="1"/>
</dbReference>
<dbReference type="RefSeq" id="WP_045463591.1">
    <property type="nucleotide sequence ID" value="NZ_BBLT01000004.1"/>
</dbReference>
<evidence type="ECO:0000256" key="4">
    <source>
        <dbReference type="ARBA" id="ARBA00016377"/>
    </source>
</evidence>
<comment type="cofactor">
    <cofactor evidence="2">
        <name>Mg(2+)</name>
        <dbReference type="ChEBI" id="CHEBI:18420"/>
    </cofactor>
</comment>
<dbReference type="SUPFAM" id="SSF55811">
    <property type="entry name" value="Nudix"/>
    <property type="match status" value="1"/>
</dbReference>
<dbReference type="eggNOG" id="COG0494">
    <property type="taxonomic scope" value="Bacteria"/>
</dbReference>
<dbReference type="InterPro" id="IPR015797">
    <property type="entry name" value="NUDIX_hydrolase-like_dom_sf"/>
</dbReference>
<dbReference type="AlphaFoldDB" id="A0A098LFU0"/>
<dbReference type="GO" id="GO:0016787">
    <property type="term" value="F:hydrolase activity"/>
    <property type="evidence" value="ECO:0007669"/>
    <property type="project" value="UniProtKB-KW"/>
</dbReference>
<reference evidence="9 10" key="1">
    <citation type="submission" date="2014-09" db="EMBL/GenBank/DDBJ databases">
        <title>Sporocytophaga myxococcoides PG-01 genome sequencing.</title>
        <authorList>
            <person name="Liu L."/>
            <person name="Gao P.J."/>
            <person name="Chen G.J."/>
            <person name="Wang L.S."/>
        </authorList>
    </citation>
    <scope>NUCLEOTIDE SEQUENCE [LARGE SCALE GENOMIC DNA]</scope>
    <source>
        <strain evidence="9 10">PG-01</strain>
    </source>
</reference>
<dbReference type="InterPro" id="IPR000086">
    <property type="entry name" value="NUDIX_hydrolase_dom"/>
</dbReference>
<evidence type="ECO:0000259" key="8">
    <source>
        <dbReference type="PROSITE" id="PS51462"/>
    </source>
</evidence>
<comment type="similarity">
    <text evidence="3">Belongs to the Nudix hydrolase family. NudK subfamily.</text>
</comment>
<proteinExistence type="inferred from homology"/>
<evidence type="ECO:0000256" key="2">
    <source>
        <dbReference type="ARBA" id="ARBA00001946"/>
    </source>
</evidence>
<protein>
    <recommendedName>
        <fullName evidence="4">GDP-mannose pyrophosphatase</fullName>
    </recommendedName>
    <alternativeName>
        <fullName evidence="6">GDP-mannose hydrolase</fullName>
    </alternativeName>
    <alternativeName>
        <fullName evidence="7">GDPMK</fullName>
    </alternativeName>
</protein>
<dbReference type="STRING" id="153721.MYP_2531"/>
<dbReference type="GO" id="GO:0019693">
    <property type="term" value="P:ribose phosphate metabolic process"/>
    <property type="evidence" value="ECO:0007669"/>
    <property type="project" value="TreeGrafter"/>
</dbReference>
<evidence type="ECO:0000256" key="3">
    <source>
        <dbReference type="ARBA" id="ARBA00007275"/>
    </source>
</evidence>
<evidence type="ECO:0000256" key="1">
    <source>
        <dbReference type="ARBA" id="ARBA00000847"/>
    </source>
</evidence>
<dbReference type="GO" id="GO:0006753">
    <property type="term" value="P:nucleoside phosphate metabolic process"/>
    <property type="evidence" value="ECO:0007669"/>
    <property type="project" value="TreeGrafter"/>
</dbReference>
<sequence length="181" mass="20315">MIEKWKTLASEIVFNHKWYKLRKDLVQLPDGKIVDDYFVSVRPEVVIIFALTKNKKVVLVKQYKHGSGEILIELPGGIYDPETESPEEAALRELNEETGYSGKVVKIAELIDNPTKDTNKIHLYGVKNANKSGDQHLDETEAIEVLLVSIEELKTMLFQGEIKVSGSVAGAMLALHKLNID</sequence>
<evidence type="ECO:0000313" key="10">
    <source>
        <dbReference type="Proteomes" id="UP000030185"/>
    </source>
</evidence>